<dbReference type="FunCoup" id="A0A2G5C087">
    <property type="interactions" value="605"/>
</dbReference>
<keyword evidence="8" id="KW-1185">Reference proteome</keyword>
<dbReference type="SUPFAM" id="SSF52058">
    <property type="entry name" value="L domain-like"/>
    <property type="match status" value="1"/>
</dbReference>
<dbReference type="AlphaFoldDB" id="A0A2G5C087"/>
<dbReference type="Gene3D" id="3.80.10.10">
    <property type="entry name" value="Ribonuclease Inhibitor"/>
    <property type="match status" value="2"/>
</dbReference>
<keyword evidence="3" id="KW-0433">Leucine-rich repeat</keyword>
<sequence length="486" mass="53707">MMFFFSFPTLVIVLVVWVPIVLPFTIILSDSGSPSALVDAPQTGFSMNKNGARTNPQEQAAVFEIMKATGNGWATDIPDVCRGRWHGIECMPDKDEVFHVVSLSFGALSDDTAFPTCDQKHSFISPAITKLPHLRTLFFYRCFSYNPQPIPTFLGQLGPTLQTLVLRENGHVGPIPTELGNLTSLRVLDLHKNKLNGSIPASFRRLTHLRSMDLSVNRLTGQIPDLNNPVLSILDLNQNLFTGSIPPSIGNCPSLLKMDLSRNHLSGPIPEQIGNLRNLVLIDFSYNQLLGPIPNALGKLGALQALILKGNPMESTLVVGNWFERLKDLMILVLSDMSLYGPIPESLGLLPSLRVIHLDRNKFNGSIPASFQELKGLSELRLNDNQLTGRVPFIRETIWKMGQKMRLYNNTGLCYDPQNGLDDDIDSLVISGISYCETSRSTSIPTTQHLSDNSGHKSIFEWRSSAQICGSSIGLQVLVSLLMYLI</sequence>
<evidence type="ECO:0000313" key="8">
    <source>
        <dbReference type="Proteomes" id="UP000230069"/>
    </source>
</evidence>
<dbReference type="Pfam" id="PF13855">
    <property type="entry name" value="LRR_8"/>
    <property type="match status" value="1"/>
</dbReference>
<reference evidence="7 8" key="1">
    <citation type="submission" date="2017-09" db="EMBL/GenBank/DDBJ databases">
        <title>WGS assembly of Aquilegia coerulea Goldsmith.</title>
        <authorList>
            <person name="Hodges S."/>
            <person name="Kramer E."/>
            <person name="Nordborg M."/>
            <person name="Tomkins J."/>
            <person name="Borevitz J."/>
            <person name="Derieg N."/>
            <person name="Yan J."/>
            <person name="Mihaltcheva S."/>
            <person name="Hayes R.D."/>
            <person name="Rokhsar D."/>
        </authorList>
    </citation>
    <scope>NUCLEOTIDE SEQUENCE [LARGE SCALE GENOMIC DNA]</scope>
    <source>
        <strain evidence="8">cv. Goldsmith</strain>
    </source>
</reference>
<evidence type="ECO:0000256" key="4">
    <source>
        <dbReference type="ARBA" id="ARBA00022729"/>
    </source>
</evidence>
<dbReference type="FunFam" id="3.80.10.10:FF:000299">
    <property type="entry name" value="Piriformospora indica-insensitive protein 2"/>
    <property type="match status" value="1"/>
</dbReference>
<dbReference type="InterPro" id="IPR032675">
    <property type="entry name" value="LRR_dom_sf"/>
</dbReference>
<evidence type="ECO:0000313" key="7">
    <source>
        <dbReference type="EMBL" id="PIA24682.1"/>
    </source>
</evidence>
<dbReference type="InterPro" id="IPR001611">
    <property type="entry name" value="Leu-rich_rpt"/>
</dbReference>
<keyword evidence="4" id="KW-0732">Signal</keyword>
<dbReference type="FunFam" id="3.80.10.10:FF:000269">
    <property type="entry name" value="Piriformospora indica-insensitive protein 2"/>
    <property type="match status" value="1"/>
</dbReference>
<dbReference type="EMBL" id="KZ305590">
    <property type="protein sequence ID" value="PIA24682.1"/>
    <property type="molecule type" value="Genomic_DNA"/>
</dbReference>
<evidence type="ECO:0000256" key="3">
    <source>
        <dbReference type="ARBA" id="ARBA00022614"/>
    </source>
</evidence>
<dbReference type="InParanoid" id="A0A2G5C087"/>
<dbReference type="PANTHER" id="PTHR48064:SF1">
    <property type="entry name" value="RECEPTOR-LIKE PROTEIN 51-RELATED"/>
    <property type="match status" value="1"/>
</dbReference>
<dbReference type="GO" id="GO:0005886">
    <property type="term" value="C:plasma membrane"/>
    <property type="evidence" value="ECO:0007669"/>
    <property type="project" value="UniProtKB-SubCell"/>
</dbReference>
<comment type="subcellular location">
    <subcellularLocation>
        <location evidence="1">Cell membrane</location>
    </subcellularLocation>
</comment>
<accession>A0A2G5C087</accession>
<keyword evidence="6" id="KW-0472">Membrane</keyword>
<dbReference type="Pfam" id="PF00560">
    <property type="entry name" value="LRR_1"/>
    <property type="match status" value="4"/>
</dbReference>
<name>A0A2G5C087_AQUCA</name>
<evidence type="ECO:0000256" key="1">
    <source>
        <dbReference type="ARBA" id="ARBA00004236"/>
    </source>
</evidence>
<dbReference type="PANTHER" id="PTHR48064">
    <property type="entry name" value="OS01G0750400 PROTEIN"/>
    <property type="match status" value="1"/>
</dbReference>
<gene>
    <name evidence="7" type="ORF">AQUCO_118300001v1</name>
</gene>
<organism evidence="7 8">
    <name type="scientific">Aquilegia coerulea</name>
    <name type="common">Rocky mountain columbine</name>
    <dbReference type="NCBI Taxonomy" id="218851"/>
    <lineage>
        <taxon>Eukaryota</taxon>
        <taxon>Viridiplantae</taxon>
        <taxon>Streptophyta</taxon>
        <taxon>Embryophyta</taxon>
        <taxon>Tracheophyta</taxon>
        <taxon>Spermatophyta</taxon>
        <taxon>Magnoliopsida</taxon>
        <taxon>Ranunculales</taxon>
        <taxon>Ranunculaceae</taxon>
        <taxon>Thalictroideae</taxon>
        <taxon>Aquilegia</taxon>
    </lineage>
</organism>
<dbReference type="GO" id="GO:0051707">
    <property type="term" value="P:response to other organism"/>
    <property type="evidence" value="ECO:0007669"/>
    <property type="project" value="UniProtKB-ARBA"/>
</dbReference>
<protein>
    <recommendedName>
        <fullName evidence="9">Leucine-rich repeat-containing N-terminal plant-type domain-containing protein</fullName>
    </recommendedName>
</protein>
<keyword evidence="5" id="KW-0677">Repeat</keyword>
<evidence type="ECO:0008006" key="9">
    <source>
        <dbReference type="Google" id="ProtNLM"/>
    </source>
</evidence>
<dbReference type="InterPro" id="IPR053038">
    <property type="entry name" value="RLP_Defense"/>
</dbReference>
<dbReference type="OrthoDB" id="676979at2759"/>
<evidence type="ECO:0000256" key="5">
    <source>
        <dbReference type="ARBA" id="ARBA00022737"/>
    </source>
</evidence>
<proteinExistence type="predicted"/>
<dbReference type="STRING" id="218851.A0A2G5C087"/>
<dbReference type="Proteomes" id="UP000230069">
    <property type="component" value="Unassembled WGS sequence"/>
</dbReference>
<evidence type="ECO:0000256" key="2">
    <source>
        <dbReference type="ARBA" id="ARBA00022475"/>
    </source>
</evidence>
<keyword evidence="2" id="KW-1003">Cell membrane</keyword>
<evidence type="ECO:0000256" key="6">
    <source>
        <dbReference type="ARBA" id="ARBA00023136"/>
    </source>
</evidence>